<evidence type="ECO:0000313" key="6">
    <source>
        <dbReference type="Proteomes" id="UP001497512"/>
    </source>
</evidence>
<evidence type="ECO:0000256" key="3">
    <source>
        <dbReference type="SAM" id="SignalP"/>
    </source>
</evidence>
<feature type="signal peptide" evidence="3">
    <location>
        <begin position="1"/>
        <end position="27"/>
    </location>
</feature>
<keyword evidence="3" id="KW-0732">Signal</keyword>
<dbReference type="Pfam" id="PF00141">
    <property type="entry name" value="peroxidase"/>
    <property type="match status" value="1"/>
</dbReference>
<dbReference type="PANTHER" id="PTHR31356">
    <property type="entry name" value="THYLAKOID LUMENAL 29 KDA PROTEIN, CHLOROPLASTIC-RELATED"/>
    <property type="match status" value="1"/>
</dbReference>
<evidence type="ECO:0000256" key="1">
    <source>
        <dbReference type="ARBA" id="ARBA00023002"/>
    </source>
</evidence>
<dbReference type="PANTHER" id="PTHR31356:SF34">
    <property type="entry name" value="THYLAKOID LUMENAL 29 KDA PROTEIN, CHLOROPLASTIC"/>
    <property type="match status" value="1"/>
</dbReference>
<dbReference type="InterPro" id="IPR002016">
    <property type="entry name" value="Haem_peroxidase"/>
</dbReference>
<organism evidence="5 6">
    <name type="scientific">Sphagnum troendelagicum</name>
    <dbReference type="NCBI Taxonomy" id="128251"/>
    <lineage>
        <taxon>Eukaryota</taxon>
        <taxon>Viridiplantae</taxon>
        <taxon>Streptophyta</taxon>
        <taxon>Embryophyta</taxon>
        <taxon>Bryophyta</taxon>
        <taxon>Sphagnophytina</taxon>
        <taxon>Sphagnopsida</taxon>
        <taxon>Sphagnales</taxon>
        <taxon>Sphagnaceae</taxon>
        <taxon>Sphagnum</taxon>
    </lineage>
</organism>
<dbReference type="Gene3D" id="1.10.520.10">
    <property type="match status" value="1"/>
</dbReference>
<keyword evidence="6" id="KW-1185">Reference proteome</keyword>
<dbReference type="InterPro" id="IPR044831">
    <property type="entry name" value="Ccp1-like"/>
</dbReference>
<dbReference type="InterPro" id="IPR002207">
    <property type="entry name" value="Peroxidase_I"/>
</dbReference>
<feature type="chain" id="PRO_5046417645" description="Plant heme peroxidase family profile domain-containing protein" evidence="3">
    <location>
        <begin position="28"/>
        <end position="352"/>
    </location>
</feature>
<evidence type="ECO:0000259" key="4">
    <source>
        <dbReference type="Pfam" id="PF00141"/>
    </source>
</evidence>
<evidence type="ECO:0000256" key="2">
    <source>
        <dbReference type="RuleBase" id="RU004241"/>
    </source>
</evidence>
<feature type="domain" description="Plant heme peroxidase family profile" evidence="4">
    <location>
        <begin position="114"/>
        <end position="287"/>
    </location>
</feature>
<gene>
    <name evidence="5" type="ORF">CSSPTR1EN2_LOCUS12731</name>
</gene>
<dbReference type="CDD" id="cd00314">
    <property type="entry name" value="plant_peroxidase_like"/>
    <property type="match status" value="1"/>
</dbReference>
<dbReference type="Gene3D" id="1.20.58.1620">
    <property type="match status" value="1"/>
</dbReference>
<comment type="similarity">
    <text evidence="2">Belongs to the peroxidase family.</text>
</comment>
<dbReference type="SUPFAM" id="SSF48113">
    <property type="entry name" value="Heme-dependent peroxidases"/>
    <property type="match status" value="1"/>
</dbReference>
<keyword evidence="1" id="KW-0560">Oxidoreductase</keyword>
<sequence>MAALLASSCALSSSLTLLASSPSFTSSARLPSSSRSVGIRCQIAAANADDEEASSSSSSVNRRDIFVALGASTVAVRVWSFSPMTPEANAADLIQRQQRSKFLSYEFVDLFWMIMQASPELVPDLLRLSLNDALTYDKGSKTGGANGSVRTELSRPENQGLEKAMNVLQDLKKEIDEGAKGGPITWSDLIHIGAQSACKRTFIDSAIRKCGGNEQKGLQLYGAYGSNGQWSQFDKLLGRFETSEPDPDGRVLSWEKASPAEIKERFANLGFKARQVAVLSAFLGPNQVETEAKLATDPDIAPWVKKYQDSRKTVSQTDYEVDLITAFSRLTTLGQTINYEAYSYYIPTVLRF</sequence>
<dbReference type="EMBL" id="OZ019894">
    <property type="protein sequence ID" value="CAK9215437.1"/>
    <property type="molecule type" value="Genomic_DNA"/>
</dbReference>
<name>A0ABP0U8B3_9BRYO</name>
<dbReference type="InterPro" id="IPR010255">
    <property type="entry name" value="Haem_peroxidase_sf"/>
</dbReference>
<evidence type="ECO:0000313" key="5">
    <source>
        <dbReference type="EMBL" id="CAK9215437.1"/>
    </source>
</evidence>
<dbReference type="Proteomes" id="UP001497512">
    <property type="component" value="Chromosome 2"/>
</dbReference>
<accession>A0ABP0U8B3</accession>
<protein>
    <recommendedName>
        <fullName evidence="4">Plant heme peroxidase family profile domain-containing protein</fullName>
    </recommendedName>
</protein>
<proteinExistence type="inferred from homology"/>
<reference evidence="5" key="1">
    <citation type="submission" date="2024-02" db="EMBL/GenBank/DDBJ databases">
        <authorList>
            <consortium name="ELIXIR-Norway"/>
            <consortium name="Elixir Norway"/>
        </authorList>
    </citation>
    <scope>NUCLEOTIDE SEQUENCE</scope>
</reference>
<dbReference type="PRINTS" id="PR00459">
    <property type="entry name" value="ASPEROXIDASE"/>
</dbReference>